<dbReference type="Pfam" id="PF03476">
    <property type="entry name" value="MOSC_N"/>
    <property type="match status" value="1"/>
</dbReference>
<keyword evidence="1" id="KW-0472">Membrane</keyword>
<dbReference type="GO" id="GO:0030151">
    <property type="term" value="F:molybdenum ion binding"/>
    <property type="evidence" value="ECO:0007669"/>
    <property type="project" value="InterPro"/>
</dbReference>
<evidence type="ECO:0000259" key="2">
    <source>
        <dbReference type="PROSITE" id="PS51340"/>
    </source>
</evidence>
<evidence type="ECO:0000256" key="1">
    <source>
        <dbReference type="SAM" id="Phobius"/>
    </source>
</evidence>
<keyword evidence="1" id="KW-1133">Transmembrane helix</keyword>
<keyword evidence="4" id="KW-1185">Reference proteome</keyword>
<evidence type="ECO:0000313" key="4">
    <source>
        <dbReference type="Proteomes" id="UP001344447"/>
    </source>
</evidence>
<comment type="caution">
    <text evidence="3">The sequence shown here is derived from an EMBL/GenBank/DDBJ whole genome shotgun (WGS) entry which is preliminary data.</text>
</comment>
<dbReference type="PANTHER" id="PTHR14237:SF19">
    <property type="entry name" value="MITOCHONDRIAL AMIDOXIME REDUCING COMPONENT 1"/>
    <property type="match status" value="1"/>
</dbReference>
<feature type="domain" description="MOSC" evidence="2">
    <location>
        <begin position="172"/>
        <end position="347"/>
    </location>
</feature>
<protein>
    <recommendedName>
        <fullName evidence="2">MOSC domain-containing protein</fullName>
    </recommendedName>
</protein>
<dbReference type="SUPFAM" id="SSF50800">
    <property type="entry name" value="PK beta-barrel domain-like"/>
    <property type="match status" value="1"/>
</dbReference>
<evidence type="ECO:0000313" key="3">
    <source>
        <dbReference type="EMBL" id="KAK5574693.1"/>
    </source>
</evidence>
<dbReference type="EMBL" id="JAVFKY010000006">
    <property type="protein sequence ID" value="KAK5574693.1"/>
    <property type="molecule type" value="Genomic_DNA"/>
</dbReference>
<reference evidence="3 4" key="1">
    <citation type="submission" date="2023-11" db="EMBL/GenBank/DDBJ databases">
        <title>Dfirmibasis_genome.</title>
        <authorList>
            <person name="Edelbroek B."/>
            <person name="Kjellin J."/>
            <person name="Jerlstrom-Hultqvist J."/>
            <person name="Soderbom F."/>
        </authorList>
    </citation>
    <scope>NUCLEOTIDE SEQUENCE [LARGE SCALE GENOMIC DNA]</scope>
    <source>
        <strain evidence="3 4">TNS-C-14</strain>
    </source>
</reference>
<dbReference type="Proteomes" id="UP001344447">
    <property type="component" value="Unassembled WGS sequence"/>
</dbReference>
<dbReference type="AlphaFoldDB" id="A0AAN7TT02"/>
<feature type="transmembrane region" description="Helical" evidence="1">
    <location>
        <begin position="12"/>
        <end position="31"/>
    </location>
</feature>
<dbReference type="GO" id="GO:0030170">
    <property type="term" value="F:pyridoxal phosphate binding"/>
    <property type="evidence" value="ECO:0007669"/>
    <property type="project" value="InterPro"/>
</dbReference>
<dbReference type="InterPro" id="IPR005303">
    <property type="entry name" value="MOCOS_middle"/>
</dbReference>
<accession>A0AAN7TT02</accession>
<dbReference type="InterPro" id="IPR011037">
    <property type="entry name" value="Pyrv_Knase-like_insert_dom_sf"/>
</dbReference>
<keyword evidence="1" id="KW-0812">Transmembrane</keyword>
<name>A0AAN7TT02_9MYCE</name>
<organism evidence="3 4">
    <name type="scientific">Dictyostelium firmibasis</name>
    <dbReference type="NCBI Taxonomy" id="79012"/>
    <lineage>
        <taxon>Eukaryota</taxon>
        <taxon>Amoebozoa</taxon>
        <taxon>Evosea</taxon>
        <taxon>Eumycetozoa</taxon>
        <taxon>Dictyostelia</taxon>
        <taxon>Dictyosteliales</taxon>
        <taxon>Dictyosteliaceae</taxon>
        <taxon>Dictyostelium</taxon>
    </lineage>
</organism>
<dbReference type="PROSITE" id="PS51340">
    <property type="entry name" value="MOSC"/>
    <property type="match status" value="1"/>
</dbReference>
<gene>
    <name evidence="3" type="ORF">RB653_009946</name>
</gene>
<sequence length="351" mass="40456">MEELPWTRTKGELFLASIIIAYSAFAFYLNYKPDNNNNNNNQKIESPRDHPIRIKKIIIYPIKSCKGVEVRSCKLDKFGFENDRRFMLVSNGRFMSQRKAPKMALIQPKISDDGKWLIVNRIDGKGEELRVLINDPKRKEIVNVGIWKDSVNVVDCGEESSNWFSKFLESDVKLVTMAPGETYTRKVDTDYLNNDDDNKDKELYQVSLCDSAQINILSESSINDLNKRISETRKSKNESEREPLSWESFRPNVLVSGYSCQPFEEDTWEQIRISGLLLKKISPGCPRCKLTTVNPEKGIINQYDDNEPLRTLETYRKFDTGLLFGVEFVHQQQDGEEFSVGDIIDVLKAIN</sequence>
<dbReference type="Pfam" id="PF03473">
    <property type="entry name" value="MOSC"/>
    <property type="match status" value="1"/>
</dbReference>
<dbReference type="GO" id="GO:0003824">
    <property type="term" value="F:catalytic activity"/>
    <property type="evidence" value="ECO:0007669"/>
    <property type="project" value="InterPro"/>
</dbReference>
<dbReference type="InterPro" id="IPR005302">
    <property type="entry name" value="MoCF_Sase_C"/>
</dbReference>
<proteinExistence type="predicted"/>
<dbReference type="SUPFAM" id="SSF141673">
    <property type="entry name" value="MOSC N-terminal domain-like"/>
    <property type="match status" value="1"/>
</dbReference>
<dbReference type="PANTHER" id="PTHR14237">
    <property type="entry name" value="MOLYBDOPTERIN COFACTOR SULFURASE MOSC"/>
    <property type="match status" value="1"/>
</dbReference>